<evidence type="ECO:0000256" key="1">
    <source>
        <dbReference type="ARBA" id="ARBA00022553"/>
    </source>
</evidence>
<feature type="modified residue" description="4-aspartylphosphate" evidence="2">
    <location>
        <position position="62"/>
    </location>
</feature>
<dbReference type="Gene3D" id="3.40.50.2300">
    <property type="match status" value="1"/>
</dbReference>
<gene>
    <name evidence="4" type="ORF">DDZ15_11770</name>
</gene>
<protein>
    <recommendedName>
        <fullName evidence="3">Response regulatory domain-containing protein</fullName>
    </recommendedName>
</protein>
<dbReference type="RefSeq" id="WP_109647303.1">
    <property type="nucleotide sequence ID" value="NZ_QGGB01000008.1"/>
</dbReference>
<evidence type="ECO:0000313" key="4">
    <source>
        <dbReference type="EMBL" id="PWN05860.1"/>
    </source>
</evidence>
<keyword evidence="5" id="KW-1185">Reference proteome</keyword>
<accession>A0A316TN69</accession>
<evidence type="ECO:0000259" key="3">
    <source>
        <dbReference type="PROSITE" id="PS50110"/>
    </source>
</evidence>
<dbReference type="Proteomes" id="UP000245533">
    <property type="component" value="Unassembled WGS sequence"/>
</dbReference>
<dbReference type="PROSITE" id="PS50110">
    <property type="entry name" value="RESPONSE_REGULATORY"/>
    <property type="match status" value="1"/>
</dbReference>
<dbReference type="SUPFAM" id="SSF52172">
    <property type="entry name" value="CheY-like"/>
    <property type="match status" value="1"/>
</dbReference>
<keyword evidence="1 2" id="KW-0597">Phosphoprotein</keyword>
<dbReference type="AlphaFoldDB" id="A0A316TN69"/>
<dbReference type="Pfam" id="PF00072">
    <property type="entry name" value="Response_reg"/>
    <property type="match status" value="1"/>
</dbReference>
<dbReference type="SMART" id="SM00448">
    <property type="entry name" value="REC"/>
    <property type="match status" value="1"/>
</dbReference>
<proteinExistence type="predicted"/>
<name>A0A316TN69_9BACT</name>
<dbReference type="PANTHER" id="PTHR44591:SF3">
    <property type="entry name" value="RESPONSE REGULATORY DOMAIN-CONTAINING PROTEIN"/>
    <property type="match status" value="1"/>
</dbReference>
<evidence type="ECO:0000313" key="5">
    <source>
        <dbReference type="Proteomes" id="UP000245533"/>
    </source>
</evidence>
<feature type="domain" description="Response regulatory" evidence="3">
    <location>
        <begin position="6"/>
        <end position="130"/>
    </location>
</feature>
<dbReference type="OrthoDB" id="109585at2"/>
<dbReference type="InterPro" id="IPR001789">
    <property type="entry name" value="Sig_transdc_resp-reg_receiver"/>
</dbReference>
<dbReference type="InterPro" id="IPR011006">
    <property type="entry name" value="CheY-like_superfamily"/>
</dbReference>
<evidence type="ECO:0000256" key="2">
    <source>
        <dbReference type="PROSITE-ProRule" id="PRU00169"/>
    </source>
</evidence>
<reference evidence="4 5" key="1">
    <citation type="submission" date="2018-05" db="EMBL/GenBank/DDBJ databases">
        <title>Rhodohalobacter halophilus gen. nov., sp. nov., a moderately halophilic member of the family Balneolaceae.</title>
        <authorList>
            <person name="Liu Z.-W."/>
        </authorList>
    </citation>
    <scope>NUCLEOTIDE SEQUENCE [LARGE SCALE GENOMIC DNA]</scope>
    <source>
        <strain evidence="4 5">8A47</strain>
    </source>
</reference>
<dbReference type="PANTHER" id="PTHR44591">
    <property type="entry name" value="STRESS RESPONSE REGULATOR PROTEIN 1"/>
    <property type="match status" value="1"/>
</dbReference>
<comment type="caution">
    <text evidence="4">The sequence shown here is derived from an EMBL/GenBank/DDBJ whole genome shotgun (WGS) entry which is preliminary data.</text>
</comment>
<dbReference type="EMBL" id="QGGB01000008">
    <property type="protein sequence ID" value="PWN05860.1"/>
    <property type="molecule type" value="Genomic_DNA"/>
</dbReference>
<dbReference type="InterPro" id="IPR050595">
    <property type="entry name" value="Bact_response_regulator"/>
</dbReference>
<organism evidence="4 5">
    <name type="scientific">Rhodohalobacter mucosus</name>
    <dbReference type="NCBI Taxonomy" id="2079485"/>
    <lineage>
        <taxon>Bacteria</taxon>
        <taxon>Pseudomonadati</taxon>
        <taxon>Balneolota</taxon>
        <taxon>Balneolia</taxon>
        <taxon>Balneolales</taxon>
        <taxon>Balneolaceae</taxon>
        <taxon>Rhodohalobacter</taxon>
    </lineage>
</organism>
<dbReference type="GO" id="GO:0000160">
    <property type="term" value="P:phosphorelay signal transduction system"/>
    <property type="evidence" value="ECO:0007669"/>
    <property type="project" value="InterPro"/>
</dbReference>
<sequence>MAKKIYIFVVEDEPEVLDAIVRDISGFEDVFPVEMADTAEEARDLMTELLDAGSEIGLILCDHVLPGQNGVELLVDMQKDPRTRKTRKVLITGQAGLDETVRAVNEADLEHYIAKPWKKEELVSITKKLLTDYVLDNGENPMAYMQVLDSERIADEIRKGKGITDS</sequence>